<evidence type="ECO:0000256" key="2">
    <source>
        <dbReference type="ARBA" id="ARBA00022475"/>
    </source>
</evidence>
<evidence type="ECO:0000256" key="4">
    <source>
        <dbReference type="ARBA" id="ARBA00022989"/>
    </source>
</evidence>
<feature type="transmembrane region" description="Helical" evidence="6">
    <location>
        <begin position="18"/>
        <end position="36"/>
    </location>
</feature>
<evidence type="ECO:0000256" key="5">
    <source>
        <dbReference type="ARBA" id="ARBA00023136"/>
    </source>
</evidence>
<dbReference type="Pfam" id="PF02653">
    <property type="entry name" value="BPD_transp_2"/>
    <property type="match status" value="1"/>
</dbReference>
<reference evidence="7 8" key="1">
    <citation type="submission" date="2018-11" db="EMBL/GenBank/DDBJ databases">
        <title>Pseudaminobacter arsenicus sp. nov., an arsenic-resistant bacterium isolated from arsenic-rich aquifers.</title>
        <authorList>
            <person name="Mu Y."/>
        </authorList>
    </citation>
    <scope>NUCLEOTIDE SEQUENCE [LARGE SCALE GENOMIC DNA]</scope>
    <source>
        <strain evidence="7 8">CB3</strain>
    </source>
</reference>
<gene>
    <name evidence="7" type="ORF">EET67_00870</name>
</gene>
<sequence>MTVETSLQINAKPQTRKLPSASTIAFVILVLTAPLFASHYWLMAIITPVMILSLAGIGLNIKTGYAGMVSVGAGAFMAVGAYGMFNFAAHGGITNFPLALLLGGISAAIAGYLFGLPSSRIKGFYVMVTTLAAQFFVEWLFTKNAYFYNYGSVPTITLPPMTLFDLDINGNNTIRYYVVVIIVLLMTLAAKNIIHSHVGRNWMAIRDMNTAAGVIGIDSARYKRLAFTIGSFYLGIAGALWAFLFLGTASTLSFDINRSFQVLFIIIIGGLSSIRGNFIGAAFILLLPILIDYMVKATLGSALNPGFLSNMNKVIFGSLIIILLIKEPEGFDKMLRNLTGYIKRRKS</sequence>
<keyword evidence="2" id="KW-1003">Cell membrane</keyword>
<comment type="caution">
    <text evidence="7">The sequence shown here is derived from an EMBL/GenBank/DDBJ whole genome shotgun (WGS) entry which is preliminary data.</text>
</comment>
<keyword evidence="4 6" id="KW-1133">Transmembrane helix</keyword>
<feature type="transmembrane region" description="Helical" evidence="6">
    <location>
        <begin position="123"/>
        <end position="141"/>
    </location>
</feature>
<dbReference type="PANTHER" id="PTHR30482">
    <property type="entry name" value="HIGH-AFFINITY BRANCHED-CHAIN AMINO ACID TRANSPORT SYSTEM PERMEASE"/>
    <property type="match status" value="1"/>
</dbReference>
<keyword evidence="8" id="KW-1185">Reference proteome</keyword>
<feature type="transmembrane region" description="Helical" evidence="6">
    <location>
        <begin position="307"/>
        <end position="325"/>
    </location>
</feature>
<feature type="transmembrane region" description="Helical" evidence="6">
    <location>
        <begin position="174"/>
        <end position="194"/>
    </location>
</feature>
<dbReference type="GO" id="GO:0005886">
    <property type="term" value="C:plasma membrane"/>
    <property type="evidence" value="ECO:0007669"/>
    <property type="project" value="UniProtKB-SubCell"/>
</dbReference>
<protein>
    <submittedName>
        <fullName evidence="7">Branched-chain amino acid ABC transporter permease</fullName>
    </submittedName>
</protein>
<accession>A0A432VCJ7</accession>
<dbReference type="InterPro" id="IPR043428">
    <property type="entry name" value="LivM-like"/>
</dbReference>
<evidence type="ECO:0000313" key="7">
    <source>
        <dbReference type="EMBL" id="RUM99897.1"/>
    </source>
</evidence>
<feature type="transmembrane region" description="Helical" evidence="6">
    <location>
        <begin position="42"/>
        <end position="61"/>
    </location>
</feature>
<dbReference type="Proteomes" id="UP000281647">
    <property type="component" value="Unassembled WGS sequence"/>
</dbReference>
<proteinExistence type="predicted"/>
<comment type="subcellular location">
    <subcellularLocation>
        <location evidence="1">Cell membrane</location>
        <topology evidence="1">Multi-pass membrane protein</topology>
    </subcellularLocation>
</comment>
<organism evidence="7 8">
    <name type="scientific">Borborobacter arsenicus</name>
    <dbReference type="NCBI Taxonomy" id="1851146"/>
    <lineage>
        <taxon>Bacteria</taxon>
        <taxon>Pseudomonadati</taxon>
        <taxon>Pseudomonadota</taxon>
        <taxon>Alphaproteobacteria</taxon>
        <taxon>Hyphomicrobiales</taxon>
        <taxon>Phyllobacteriaceae</taxon>
        <taxon>Borborobacter</taxon>
    </lineage>
</organism>
<dbReference type="EMBL" id="RKST01000001">
    <property type="protein sequence ID" value="RUM99897.1"/>
    <property type="molecule type" value="Genomic_DNA"/>
</dbReference>
<keyword evidence="3 6" id="KW-0812">Transmembrane</keyword>
<dbReference type="AlphaFoldDB" id="A0A432VCJ7"/>
<dbReference type="PANTHER" id="PTHR30482:SF5">
    <property type="entry name" value="ABC TRANSPORTER PERMEASE PROTEIN"/>
    <property type="match status" value="1"/>
</dbReference>
<evidence type="ECO:0000256" key="6">
    <source>
        <dbReference type="SAM" id="Phobius"/>
    </source>
</evidence>
<dbReference type="OrthoDB" id="9814461at2"/>
<feature type="transmembrane region" description="Helical" evidence="6">
    <location>
        <begin position="278"/>
        <end position="295"/>
    </location>
</feature>
<name>A0A432VCJ7_9HYPH</name>
<evidence type="ECO:0000256" key="3">
    <source>
        <dbReference type="ARBA" id="ARBA00022692"/>
    </source>
</evidence>
<keyword evidence="5 6" id="KW-0472">Membrane</keyword>
<feature type="transmembrane region" description="Helical" evidence="6">
    <location>
        <begin position="225"/>
        <end position="246"/>
    </location>
</feature>
<feature type="transmembrane region" description="Helical" evidence="6">
    <location>
        <begin position="95"/>
        <end position="116"/>
    </location>
</feature>
<evidence type="ECO:0000313" key="8">
    <source>
        <dbReference type="Proteomes" id="UP000281647"/>
    </source>
</evidence>
<dbReference type="GO" id="GO:0015658">
    <property type="term" value="F:branched-chain amino acid transmembrane transporter activity"/>
    <property type="evidence" value="ECO:0007669"/>
    <property type="project" value="InterPro"/>
</dbReference>
<dbReference type="CDD" id="cd06581">
    <property type="entry name" value="TM_PBP1_LivM_like"/>
    <property type="match status" value="1"/>
</dbReference>
<feature type="transmembrane region" description="Helical" evidence="6">
    <location>
        <begin position="68"/>
        <end position="89"/>
    </location>
</feature>
<evidence type="ECO:0000256" key="1">
    <source>
        <dbReference type="ARBA" id="ARBA00004651"/>
    </source>
</evidence>
<dbReference type="InterPro" id="IPR001851">
    <property type="entry name" value="ABC_transp_permease"/>
</dbReference>